<dbReference type="InterPro" id="IPR038765">
    <property type="entry name" value="Papain-like_cys_pep_sf"/>
</dbReference>
<dbReference type="EMBL" id="JAUHHV010000005">
    <property type="protein sequence ID" value="KAK1425753.1"/>
    <property type="molecule type" value="Genomic_DNA"/>
</dbReference>
<accession>A0AAD8KQE4</accession>
<evidence type="ECO:0000313" key="2">
    <source>
        <dbReference type="EMBL" id="KAK1425753.1"/>
    </source>
</evidence>
<dbReference type="Proteomes" id="UP001229421">
    <property type="component" value="Unassembled WGS sequence"/>
</dbReference>
<feature type="domain" description="Cathepsin propeptide inhibitor" evidence="1">
    <location>
        <begin position="58"/>
        <end position="115"/>
    </location>
</feature>
<dbReference type="Gene3D" id="1.10.287.2250">
    <property type="match status" value="1"/>
</dbReference>
<sequence length="194" mass="22481">MGVFVVKILLGALYKAPIERNLLLNADVEIKDAKIPDLNPKNDPKGHDDHASFDETCFEAWKNKWGRTYATREEELSRFQTFKQSLRTEEASYTGPLELVWMGLTDFADMTFEQFKIERLGFNSVDECFPSDSESDDEMLAKNGMKRYFSVRMDDGTTHLIPSYPTNFDVFDFKGFIEDLKRQVSDLTMKNEEE</sequence>
<dbReference type="Pfam" id="PF08246">
    <property type="entry name" value="Inhibitor_I29"/>
    <property type="match status" value="1"/>
</dbReference>
<organism evidence="2 3">
    <name type="scientific">Tagetes erecta</name>
    <name type="common">African marigold</name>
    <dbReference type="NCBI Taxonomy" id="13708"/>
    <lineage>
        <taxon>Eukaryota</taxon>
        <taxon>Viridiplantae</taxon>
        <taxon>Streptophyta</taxon>
        <taxon>Embryophyta</taxon>
        <taxon>Tracheophyta</taxon>
        <taxon>Spermatophyta</taxon>
        <taxon>Magnoliopsida</taxon>
        <taxon>eudicotyledons</taxon>
        <taxon>Gunneridae</taxon>
        <taxon>Pentapetalae</taxon>
        <taxon>asterids</taxon>
        <taxon>campanulids</taxon>
        <taxon>Asterales</taxon>
        <taxon>Asteraceae</taxon>
        <taxon>Asteroideae</taxon>
        <taxon>Heliantheae alliance</taxon>
        <taxon>Tageteae</taxon>
        <taxon>Tagetes</taxon>
    </lineage>
</organism>
<dbReference type="SUPFAM" id="SSF54001">
    <property type="entry name" value="Cysteine proteinases"/>
    <property type="match status" value="1"/>
</dbReference>
<keyword evidence="3" id="KW-1185">Reference proteome</keyword>
<dbReference type="AlphaFoldDB" id="A0AAD8KQE4"/>
<evidence type="ECO:0000259" key="1">
    <source>
        <dbReference type="SMART" id="SM00848"/>
    </source>
</evidence>
<evidence type="ECO:0000313" key="3">
    <source>
        <dbReference type="Proteomes" id="UP001229421"/>
    </source>
</evidence>
<reference evidence="2" key="1">
    <citation type="journal article" date="2023" name="bioRxiv">
        <title>Improved chromosome-level genome assembly for marigold (Tagetes erecta).</title>
        <authorList>
            <person name="Jiang F."/>
            <person name="Yuan L."/>
            <person name="Wang S."/>
            <person name="Wang H."/>
            <person name="Xu D."/>
            <person name="Wang A."/>
            <person name="Fan W."/>
        </authorList>
    </citation>
    <scope>NUCLEOTIDE SEQUENCE</scope>
    <source>
        <strain evidence="2">WSJ</strain>
        <tissue evidence="2">Leaf</tissue>
    </source>
</reference>
<proteinExistence type="predicted"/>
<dbReference type="InterPro" id="IPR013201">
    <property type="entry name" value="Prot_inhib_I29"/>
</dbReference>
<dbReference type="SMART" id="SM00848">
    <property type="entry name" value="Inhibitor_I29"/>
    <property type="match status" value="1"/>
</dbReference>
<protein>
    <recommendedName>
        <fullName evidence="1">Cathepsin propeptide inhibitor domain-containing protein</fullName>
    </recommendedName>
</protein>
<comment type="caution">
    <text evidence="2">The sequence shown here is derived from an EMBL/GenBank/DDBJ whole genome shotgun (WGS) entry which is preliminary data.</text>
</comment>
<name>A0AAD8KQE4_TARER</name>
<gene>
    <name evidence="2" type="ORF">QVD17_21109</name>
</gene>